<dbReference type="InterPro" id="IPR042238">
    <property type="entry name" value="Rad28/ERCC8/Ckn1/ATCSA-1"/>
</dbReference>
<dbReference type="PROSITE" id="PS50294">
    <property type="entry name" value="WD_REPEATS_REGION"/>
    <property type="match status" value="3"/>
</dbReference>
<evidence type="ECO:0000313" key="6">
    <source>
        <dbReference type="EMBL" id="KAA8905544.1"/>
    </source>
</evidence>
<dbReference type="InterPro" id="IPR036322">
    <property type="entry name" value="WD40_repeat_dom_sf"/>
</dbReference>
<feature type="repeat" description="WD" evidence="5">
    <location>
        <begin position="106"/>
        <end position="148"/>
    </location>
</feature>
<dbReference type="InterPro" id="IPR015943">
    <property type="entry name" value="WD40/YVTN_repeat-like_dom_sf"/>
</dbReference>
<dbReference type="SUPFAM" id="SSF50978">
    <property type="entry name" value="WD40 repeat-like"/>
    <property type="match status" value="1"/>
</dbReference>
<keyword evidence="1 5" id="KW-0853">WD repeat</keyword>
<protein>
    <submittedName>
        <fullName evidence="6">WD40-repeat-containing domain protein</fullName>
    </submittedName>
</protein>
<dbReference type="PANTHER" id="PTHR46202">
    <property type="entry name" value="DNA EXCISION REPAIR PROTEIN ERCC-8"/>
    <property type="match status" value="1"/>
</dbReference>
<gene>
    <name evidence="6" type="ORF">FN846DRAFT_740101</name>
</gene>
<dbReference type="InterPro" id="IPR001680">
    <property type="entry name" value="WD40_rpt"/>
</dbReference>
<dbReference type="SMART" id="SM00320">
    <property type="entry name" value="WD40"/>
    <property type="match status" value="4"/>
</dbReference>
<dbReference type="AlphaFoldDB" id="A0A5J5EVX9"/>
<sequence length="423" mass="45771">MSMSEYRLARELGNPLARGFQIYKTTQLWHSLVPMKRSGATAGEEEEVPSVFAQDYHRAGVNALDIERQQGRYLLSGGAEGNVSVWDLEQLLPSDTSPLEPTATVASAHKFGVSTVLYYPSDAGLFVTGSYDKSVAVWDATEMEIAFTFDLDASVRSTAMAPRAHHALVAVASDSPAVRLLDLNTGAATHSLVGHTGGGGTFAVSWSPRDEFLLASGGMNGTARLWDIRMAASCLASLDMNNSGRPRLDVRNRAHEVSKIVLSGAVNGVTWSEDGAYLVTLGHDDKLRVWDLATGQNTLATFEPVIRNRRPHNSNPVLTCLRHSDPQIVFVPCASEIIGFHMAEGNVIVKQRATQQPHRVSAMVHRPHTAELYYGSTSGKINLLAPSLAASPEDGQDETKEGAETSVLDAIYKSLVQNPITYT</sequence>
<dbReference type="EMBL" id="VXIS01000098">
    <property type="protein sequence ID" value="KAA8905544.1"/>
    <property type="molecule type" value="Genomic_DNA"/>
</dbReference>
<dbReference type="GO" id="GO:0000109">
    <property type="term" value="C:nucleotide-excision repair complex"/>
    <property type="evidence" value="ECO:0007669"/>
    <property type="project" value="TreeGrafter"/>
</dbReference>
<dbReference type="GO" id="GO:0000209">
    <property type="term" value="P:protein polyubiquitination"/>
    <property type="evidence" value="ECO:0007669"/>
    <property type="project" value="TreeGrafter"/>
</dbReference>
<evidence type="ECO:0000256" key="4">
    <source>
        <dbReference type="ARBA" id="ARBA00023204"/>
    </source>
</evidence>
<evidence type="ECO:0000313" key="7">
    <source>
        <dbReference type="Proteomes" id="UP000326924"/>
    </source>
</evidence>
<organism evidence="6 7">
    <name type="scientific">Sphaerosporella brunnea</name>
    <dbReference type="NCBI Taxonomy" id="1250544"/>
    <lineage>
        <taxon>Eukaryota</taxon>
        <taxon>Fungi</taxon>
        <taxon>Dikarya</taxon>
        <taxon>Ascomycota</taxon>
        <taxon>Pezizomycotina</taxon>
        <taxon>Pezizomycetes</taxon>
        <taxon>Pezizales</taxon>
        <taxon>Pyronemataceae</taxon>
        <taxon>Sphaerosporella</taxon>
    </lineage>
</organism>
<dbReference type="PANTHER" id="PTHR46202:SF1">
    <property type="entry name" value="DNA EXCISION REPAIR PROTEIN ERCC-8"/>
    <property type="match status" value="1"/>
</dbReference>
<dbReference type="GO" id="GO:0031464">
    <property type="term" value="C:Cul4A-RING E3 ubiquitin ligase complex"/>
    <property type="evidence" value="ECO:0007669"/>
    <property type="project" value="TreeGrafter"/>
</dbReference>
<feature type="repeat" description="WD" evidence="5">
    <location>
        <begin position="263"/>
        <end position="300"/>
    </location>
</feature>
<dbReference type="Proteomes" id="UP000326924">
    <property type="component" value="Unassembled WGS sequence"/>
</dbReference>
<evidence type="ECO:0000256" key="3">
    <source>
        <dbReference type="ARBA" id="ARBA00022763"/>
    </source>
</evidence>
<dbReference type="InterPro" id="IPR019775">
    <property type="entry name" value="WD40_repeat_CS"/>
</dbReference>
<reference evidence="6 7" key="1">
    <citation type="submission" date="2019-09" db="EMBL/GenBank/DDBJ databases">
        <title>Draft genome of the ectomycorrhizal ascomycete Sphaerosporella brunnea.</title>
        <authorList>
            <consortium name="DOE Joint Genome Institute"/>
            <person name="Benucci G.M."/>
            <person name="Marozzi G."/>
            <person name="Antonielli L."/>
            <person name="Sanchez S."/>
            <person name="Marco P."/>
            <person name="Wang X."/>
            <person name="Falini L.B."/>
            <person name="Barry K."/>
            <person name="Haridas S."/>
            <person name="Lipzen A."/>
            <person name="Labutti K."/>
            <person name="Grigoriev I.V."/>
            <person name="Murat C."/>
            <person name="Martin F."/>
            <person name="Albertini E."/>
            <person name="Donnini D."/>
            <person name="Bonito G."/>
        </authorList>
    </citation>
    <scope>NUCLEOTIDE SEQUENCE [LARGE SCALE GENOMIC DNA]</scope>
    <source>
        <strain evidence="6 7">Sb_GMNB300</strain>
    </source>
</reference>
<evidence type="ECO:0000256" key="5">
    <source>
        <dbReference type="PROSITE-ProRule" id="PRU00221"/>
    </source>
</evidence>
<dbReference type="GO" id="GO:0006283">
    <property type="term" value="P:transcription-coupled nucleotide-excision repair"/>
    <property type="evidence" value="ECO:0007669"/>
    <property type="project" value="InterPro"/>
</dbReference>
<dbReference type="Pfam" id="PF00400">
    <property type="entry name" value="WD40"/>
    <property type="match status" value="4"/>
</dbReference>
<dbReference type="GO" id="GO:0043161">
    <property type="term" value="P:proteasome-mediated ubiquitin-dependent protein catabolic process"/>
    <property type="evidence" value="ECO:0007669"/>
    <property type="project" value="TreeGrafter"/>
</dbReference>
<dbReference type="PROSITE" id="PS00678">
    <property type="entry name" value="WD_REPEATS_1"/>
    <property type="match status" value="1"/>
</dbReference>
<name>A0A5J5EVX9_9PEZI</name>
<accession>A0A5J5EVX9</accession>
<evidence type="ECO:0000256" key="2">
    <source>
        <dbReference type="ARBA" id="ARBA00022737"/>
    </source>
</evidence>
<keyword evidence="3" id="KW-0227">DNA damage</keyword>
<keyword evidence="2" id="KW-0677">Repeat</keyword>
<keyword evidence="4" id="KW-0234">DNA repair</keyword>
<dbReference type="PROSITE" id="PS50082">
    <property type="entry name" value="WD_REPEATS_2"/>
    <property type="match status" value="4"/>
</dbReference>
<feature type="repeat" description="WD" evidence="5">
    <location>
        <begin position="203"/>
        <end position="229"/>
    </location>
</feature>
<feature type="repeat" description="WD" evidence="5">
    <location>
        <begin position="54"/>
        <end position="89"/>
    </location>
</feature>
<proteinExistence type="predicted"/>
<dbReference type="Gene3D" id="2.130.10.10">
    <property type="entry name" value="YVTN repeat-like/Quinoprotein amine dehydrogenase"/>
    <property type="match status" value="1"/>
</dbReference>
<dbReference type="PRINTS" id="PR00320">
    <property type="entry name" value="GPROTEINBRPT"/>
</dbReference>
<dbReference type="InParanoid" id="A0A5J5EVX9"/>
<keyword evidence="7" id="KW-1185">Reference proteome</keyword>
<dbReference type="InterPro" id="IPR020472">
    <property type="entry name" value="WD40_PAC1"/>
</dbReference>
<dbReference type="OrthoDB" id="361494at2759"/>
<comment type="caution">
    <text evidence="6">The sequence shown here is derived from an EMBL/GenBank/DDBJ whole genome shotgun (WGS) entry which is preliminary data.</text>
</comment>
<evidence type="ECO:0000256" key="1">
    <source>
        <dbReference type="ARBA" id="ARBA00022574"/>
    </source>
</evidence>